<reference evidence="3" key="1">
    <citation type="submission" date="2021-01" db="EMBL/GenBank/DDBJ databases">
        <authorList>
            <person name="Corre E."/>
            <person name="Pelletier E."/>
            <person name="Niang G."/>
            <person name="Scheremetjew M."/>
            <person name="Finn R."/>
            <person name="Kale V."/>
            <person name="Holt S."/>
            <person name="Cochrane G."/>
            <person name="Meng A."/>
            <person name="Brown T."/>
            <person name="Cohen L."/>
        </authorList>
    </citation>
    <scope>NUCLEOTIDE SEQUENCE</scope>
    <source>
        <strain evidence="3">CCCM811</strain>
    </source>
</reference>
<dbReference type="InterPro" id="IPR036282">
    <property type="entry name" value="Glutathione-S-Trfase_C_sf"/>
</dbReference>
<dbReference type="PANTHER" id="PTHR12782">
    <property type="entry name" value="MICROSOMAL PROSTAGLANDIN E SYNTHASE-2"/>
    <property type="match status" value="1"/>
</dbReference>
<dbReference type="InterPro" id="IPR004045">
    <property type="entry name" value="Glutathione_S-Trfase_N"/>
</dbReference>
<dbReference type="InterPro" id="IPR036249">
    <property type="entry name" value="Thioredoxin-like_sf"/>
</dbReference>
<evidence type="ECO:0000313" key="3">
    <source>
        <dbReference type="EMBL" id="CAE0675842.1"/>
    </source>
</evidence>
<feature type="domain" description="GST N-terminal" evidence="2">
    <location>
        <begin position="39"/>
        <end position="100"/>
    </location>
</feature>
<protein>
    <recommendedName>
        <fullName evidence="2">GST N-terminal domain-containing protein</fullName>
    </recommendedName>
</protein>
<dbReference type="GO" id="GO:0005739">
    <property type="term" value="C:mitochondrion"/>
    <property type="evidence" value="ECO:0007669"/>
    <property type="project" value="TreeGrafter"/>
</dbReference>
<dbReference type="AlphaFoldDB" id="A0A7S3Z901"/>
<proteinExistence type="predicted"/>
<evidence type="ECO:0000259" key="2">
    <source>
        <dbReference type="Pfam" id="PF13417"/>
    </source>
</evidence>
<feature type="region of interest" description="Disordered" evidence="1">
    <location>
        <begin position="1"/>
        <end position="22"/>
    </location>
</feature>
<dbReference type="SUPFAM" id="SSF52833">
    <property type="entry name" value="Thioredoxin-like"/>
    <property type="match status" value="1"/>
</dbReference>
<accession>A0A7S3Z901</accession>
<sequence>MPNQNTPLMEQPTKLNREKEDLKEPLPEWTKDDLKDVALYGSKISPPCCKIRTILNHYGVKFSQIEGPKKDSEYKKVPVLMLNGRQVNDSFIMVKELAKILDGKALTPELIEVEETFTFGAMISLEADVADSCSDLCGCAGLLGGCLGCLLGTLSCCIACGVNIRKGKPELKDTTTYGAMLSEKLRGKKFFHGDEPGIVDVSLFGAMLPFAEAKTQALEGFLDAGMREWHEAISEIVQQKV</sequence>
<evidence type="ECO:0000256" key="1">
    <source>
        <dbReference type="SAM" id="MobiDB-lite"/>
    </source>
</evidence>
<dbReference type="EMBL" id="HBIV01038833">
    <property type="protein sequence ID" value="CAE0675842.1"/>
    <property type="molecule type" value="Transcribed_RNA"/>
</dbReference>
<organism evidence="3">
    <name type="scientific">Lotharella globosa</name>
    <dbReference type="NCBI Taxonomy" id="91324"/>
    <lineage>
        <taxon>Eukaryota</taxon>
        <taxon>Sar</taxon>
        <taxon>Rhizaria</taxon>
        <taxon>Cercozoa</taxon>
        <taxon>Chlorarachniophyceae</taxon>
        <taxon>Lotharella</taxon>
    </lineage>
</organism>
<name>A0A7S3Z901_9EUKA</name>
<gene>
    <name evidence="3" type="ORF">LGLO00237_LOCUS27619</name>
</gene>
<dbReference type="Pfam" id="PF13417">
    <property type="entry name" value="GST_N_3"/>
    <property type="match status" value="1"/>
</dbReference>
<dbReference type="SUPFAM" id="SSF47616">
    <property type="entry name" value="GST C-terminal domain-like"/>
    <property type="match status" value="1"/>
</dbReference>
<dbReference type="Gene3D" id="3.40.30.10">
    <property type="entry name" value="Glutaredoxin"/>
    <property type="match status" value="1"/>
</dbReference>
<dbReference type="PANTHER" id="PTHR12782:SF5">
    <property type="entry name" value="PROSTAGLANDIN E SYNTHASE 2"/>
    <property type="match status" value="1"/>
</dbReference>